<dbReference type="PANTHER" id="PTHR13572:SF4">
    <property type="entry name" value="RE57134P"/>
    <property type="match status" value="1"/>
</dbReference>
<dbReference type="Gene3D" id="3.20.20.80">
    <property type="entry name" value="Glycosidases"/>
    <property type="match status" value="1"/>
</dbReference>
<keyword evidence="6" id="KW-1133">Transmembrane helix</keyword>
<comment type="subcellular location">
    <subcellularLocation>
        <location evidence="1">Golgi apparatus membrane</location>
        <topology evidence="1">Single-pass type II membrane protein</topology>
    </subcellularLocation>
</comment>
<keyword evidence="7" id="KW-0333">Golgi apparatus</keyword>
<dbReference type="InterPro" id="IPR026071">
    <property type="entry name" value="Glyco_Hydrolase_99"/>
</dbReference>
<evidence type="ECO:0000256" key="6">
    <source>
        <dbReference type="ARBA" id="ARBA00022989"/>
    </source>
</evidence>
<proteinExistence type="inferred from homology"/>
<sequence length="429" mass="48826">MINSWNDWEEDTQMEPVITVSDSDVVSIFQPSSLTQNLIYNSYGELFLDIVRSTTWERDVIIPEEPPLPFPEYNGPLTVGVYYYPWHGDGEFHGREYLRGELEPPQEPLLGEYDDRDPAVVGQHLAWSRGARVNLWVTSWWGPNDRTDITTRDVIMKHEDLPGTKIALFYETMRLARGATEDEKFKLDAVYPEFKYMAETYFGSEHYYKIDGRPVVYVYLARVLHREGFLETFIDLAKQAAMENGGYDLYVVGDFAFKYPSYDSYGGFDSLDAVTNYDMYGSLDRPRFVGEEGVETYKSSQNAWRAAAKSHGGCDFVPALGPGYNDRGVRLQRGHKAMSRKLSADKPDGSLFSTLLPNAFNLADSDTGGMVMINSWNEWHEDSQIEPVVDFGNTTEPSELTQNLAYPAYGSQYLDILRNAVEVFEGKNI</sequence>
<evidence type="ECO:0000256" key="1">
    <source>
        <dbReference type="ARBA" id="ARBA00004323"/>
    </source>
</evidence>
<name>A0A7S0PX64_9STRA</name>
<comment type="similarity">
    <text evidence="2">Belongs to the glycosyl hydrolase 99 family.</text>
</comment>
<evidence type="ECO:0000256" key="7">
    <source>
        <dbReference type="ARBA" id="ARBA00023034"/>
    </source>
</evidence>
<organism evidence="9">
    <name type="scientific">Asterionellopsis glacialis</name>
    <dbReference type="NCBI Taxonomy" id="33640"/>
    <lineage>
        <taxon>Eukaryota</taxon>
        <taxon>Sar</taxon>
        <taxon>Stramenopiles</taxon>
        <taxon>Ochrophyta</taxon>
        <taxon>Bacillariophyta</taxon>
        <taxon>Fragilariophyceae</taxon>
        <taxon>Fragilariophycidae</taxon>
        <taxon>Fragilariales</taxon>
        <taxon>Fragilariaceae</taxon>
        <taxon>Asterionellopsis</taxon>
    </lineage>
</organism>
<dbReference type="PANTHER" id="PTHR13572">
    <property type="entry name" value="ENDO-ALPHA-1,2-MANNOSIDASE"/>
    <property type="match status" value="1"/>
</dbReference>
<evidence type="ECO:0000256" key="3">
    <source>
        <dbReference type="ARBA" id="ARBA00022692"/>
    </source>
</evidence>
<gene>
    <name evidence="9" type="ORF">AGLA0713_LOCUS1104</name>
</gene>
<evidence type="ECO:0000313" key="9">
    <source>
        <dbReference type="EMBL" id="CAD8596276.1"/>
    </source>
</evidence>
<evidence type="ECO:0000256" key="4">
    <source>
        <dbReference type="ARBA" id="ARBA00022801"/>
    </source>
</evidence>
<accession>A0A7S0PX64</accession>
<keyword evidence="8" id="KW-0472">Membrane</keyword>
<dbReference type="Pfam" id="PF16317">
    <property type="entry name" value="Glyco_hydro_99"/>
    <property type="match status" value="1"/>
</dbReference>
<keyword evidence="3" id="KW-0812">Transmembrane</keyword>
<dbReference type="GO" id="GO:0004559">
    <property type="term" value="F:alpha-mannosidase activity"/>
    <property type="evidence" value="ECO:0007669"/>
    <property type="project" value="TreeGrafter"/>
</dbReference>
<dbReference type="EMBL" id="HBEX01001655">
    <property type="protein sequence ID" value="CAD8596276.1"/>
    <property type="molecule type" value="Transcribed_RNA"/>
</dbReference>
<protein>
    <submittedName>
        <fullName evidence="9">Uncharacterized protein</fullName>
    </submittedName>
</protein>
<keyword evidence="4" id="KW-0378">Hydrolase</keyword>
<evidence type="ECO:0000256" key="5">
    <source>
        <dbReference type="ARBA" id="ARBA00022968"/>
    </source>
</evidence>
<reference evidence="9" key="1">
    <citation type="submission" date="2021-01" db="EMBL/GenBank/DDBJ databases">
        <authorList>
            <person name="Corre E."/>
            <person name="Pelletier E."/>
            <person name="Niang G."/>
            <person name="Scheremetjew M."/>
            <person name="Finn R."/>
            <person name="Kale V."/>
            <person name="Holt S."/>
            <person name="Cochrane G."/>
            <person name="Meng A."/>
            <person name="Brown T."/>
            <person name="Cohen L."/>
        </authorList>
    </citation>
    <scope>NUCLEOTIDE SEQUENCE</scope>
</reference>
<evidence type="ECO:0000256" key="8">
    <source>
        <dbReference type="ARBA" id="ARBA00023136"/>
    </source>
</evidence>
<dbReference type="GO" id="GO:0000139">
    <property type="term" value="C:Golgi membrane"/>
    <property type="evidence" value="ECO:0007669"/>
    <property type="project" value="UniProtKB-SubCell"/>
</dbReference>
<dbReference type="AlphaFoldDB" id="A0A7S0PX64"/>
<keyword evidence="5" id="KW-0735">Signal-anchor</keyword>
<evidence type="ECO:0000256" key="2">
    <source>
        <dbReference type="ARBA" id="ARBA00009559"/>
    </source>
</evidence>